<evidence type="ECO:0000256" key="1">
    <source>
        <dbReference type="SAM" id="Phobius"/>
    </source>
</evidence>
<feature type="transmembrane region" description="Helical" evidence="1">
    <location>
        <begin position="56"/>
        <end position="79"/>
    </location>
</feature>
<dbReference type="InterPro" id="IPR020155">
    <property type="entry name" value="Uncharacterised_YeiS"/>
</dbReference>
<name>A0A248K8U6_SALBN</name>
<accession>A0A248K8U6</accession>
<evidence type="ECO:0000313" key="2">
    <source>
        <dbReference type="EMBL" id="ASG54174.1"/>
    </source>
</evidence>
<organism evidence="2 3">
    <name type="scientific">Salmonella bongori serovar 66:z41:- str. SA19983605</name>
    <dbReference type="NCBI Taxonomy" id="1243617"/>
    <lineage>
        <taxon>Bacteria</taxon>
        <taxon>Pseudomonadati</taxon>
        <taxon>Pseudomonadota</taxon>
        <taxon>Gammaproteobacteria</taxon>
        <taxon>Enterobacterales</taxon>
        <taxon>Enterobacteriaceae</taxon>
        <taxon>Salmonella</taxon>
    </lineage>
</organism>
<dbReference type="GO" id="GO:0016020">
    <property type="term" value="C:membrane"/>
    <property type="evidence" value="ECO:0007669"/>
    <property type="project" value="InterPro"/>
</dbReference>
<protein>
    <recommendedName>
        <fullName evidence="4">DUF2542 domain-containing protein</fullName>
    </recommendedName>
</protein>
<evidence type="ECO:0000313" key="3">
    <source>
        <dbReference type="Proteomes" id="UP000197991"/>
    </source>
</evidence>
<gene>
    <name evidence="2" type="ORF">LFZ56_07720</name>
</gene>
<sequence>MNMDVQTLFIALAFLLAPVFCFREAWKGWRTGAVDKIVKNAQEPVYIHRHADPIQYWIYLFLYAGCGFLFTGMIIYFIFYR</sequence>
<keyword evidence="1" id="KW-0472">Membrane</keyword>
<keyword evidence="1" id="KW-1133">Transmembrane helix</keyword>
<keyword evidence="1" id="KW-0812">Transmembrane</keyword>
<dbReference type="RefSeq" id="WP_079775200.1">
    <property type="nucleotide sequence ID" value="NZ_CP022120.1"/>
</dbReference>
<dbReference type="EMBL" id="CP022120">
    <property type="protein sequence ID" value="ASG54174.1"/>
    <property type="molecule type" value="Genomic_DNA"/>
</dbReference>
<dbReference type="AlphaFoldDB" id="A0A248K8U6"/>
<dbReference type="Proteomes" id="UP000197991">
    <property type="component" value="Chromosome"/>
</dbReference>
<reference evidence="2 3" key="1">
    <citation type="submission" date="2017-06" db="EMBL/GenBank/DDBJ databases">
        <title>Salmonella reference genomes for public health.</title>
        <authorList>
            <person name="Robertson J."/>
            <person name="Yoshida C."/>
            <person name="Gurnik S."/>
            <person name="Nash J."/>
        </authorList>
    </citation>
    <scope>NUCLEOTIDE SEQUENCE [LARGE SCALE GENOMIC DNA]</scope>
    <source>
        <strain evidence="2 3">SA19983605</strain>
    </source>
</reference>
<dbReference type="Pfam" id="PF10808">
    <property type="entry name" value="DUF2542"/>
    <property type="match status" value="1"/>
</dbReference>
<keyword evidence="3" id="KW-1185">Reference proteome</keyword>
<proteinExistence type="predicted"/>
<evidence type="ECO:0008006" key="4">
    <source>
        <dbReference type="Google" id="ProtNLM"/>
    </source>
</evidence>
<dbReference type="GeneID" id="44980997"/>
<dbReference type="OrthoDB" id="6587015at2"/>